<feature type="coiled-coil region" evidence="1">
    <location>
        <begin position="24"/>
        <end position="58"/>
    </location>
</feature>
<sequence length="77" mass="8542">MAENEIDKEIKQMLSFENRDDDRVANLQSQVATLMEQVEKLTQQAAQVKSSVNIVQNEVHIAIAIGRASPTGDMEGQ</sequence>
<dbReference type="OrthoDB" id="10576843at2759"/>
<organism evidence="4">
    <name type="scientific">Haemonchus placei</name>
    <name type="common">Barber's pole worm</name>
    <dbReference type="NCBI Taxonomy" id="6290"/>
    <lineage>
        <taxon>Eukaryota</taxon>
        <taxon>Metazoa</taxon>
        <taxon>Ecdysozoa</taxon>
        <taxon>Nematoda</taxon>
        <taxon>Chromadorea</taxon>
        <taxon>Rhabditida</taxon>
        <taxon>Rhabditina</taxon>
        <taxon>Rhabditomorpha</taxon>
        <taxon>Strongyloidea</taxon>
        <taxon>Trichostrongylidae</taxon>
        <taxon>Haemonchus</taxon>
    </lineage>
</organism>
<dbReference type="Proteomes" id="UP000268014">
    <property type="component" value="Unassembled WGS sequence"/>
</dbReference>
<evidence type="ECO:0000313" key="4">
    <source>
        <dbReference type="WBParaSite" id="HPLM_0000671001-mRNA-1"/>
    </source>
</evidence>
<evidence type="ECO:0000313" key="3">
    <source>
        <dbReference type="Proteomes" id="UP000268014"/>
    </source>
</evidence>
<evidence type="ECO:0000313" key="2">
    <source>
        <dbReference type="EMBL" id="VDO29774.1"/>
    </source>
</evidence>
<dbReference type="EMBL" id="UZAF01016533">
    <property type="protein sequence ID" value="VDO29774.1"/>
    <property type="molecule type" value="Genomic_DNA"/>
</dbReference>
<gene>
    <name evidence="2" type="ORF">HPLM_LOCUS6702</name>
</gene>
<dbReference type="AlphaFoldDB" id="A0A0N4W8Y9"/>
<accession>A0A0N4W8Y9</accession>
<proteinExistence type="predicted"/>
<name>A0A0N4W8Y9_HAEPC</name>
<keyword evidence="1" id="KW-0175">Coiled coil</keyword>
<evidence type="ECO:0000256" key="1">
    <source>
        <dbReference type="SAM" id="Coils"/>
    </source>
</evidence>
<keyword evidence="3" id="KW-1185">Reference proteome</keyword>
<protein>
    <submittedName>
        <fullName evidence="4">V-SNARE coiled-coil homology domain-containing protein</fullName>
    </submittedName>
</protein>
<dbReference type="WBParaSite" id="HPLM_0000671001-mRNA-1">
    <property type="protein sequence ID" value="HPLM_0000671001-mRNA-1"/>
    <property type="gene ID" value="HPLM_0000671001"/>
</dbReference>
<reference evidence="4" key="1">
    <citation type="submission" date="2017-02" db="UniProtKB">
        <authorList>
            <consortium name="WormBaseParasite"/>
        </authorList>
    </citation>
    <scope>IDENTIFICATION</scope>
</reference>
<reference evidence="2 3" key="2">
    <citation type="submission" date="2018-11" db="EMBL/GenBank/DDBJ databases">
        <authorList>
            <consortium name="Pathogen Informatics"/>
        </authorList>
    </citation>
    <scope>NUCLEOTIDE SEQUENCE [LARGE SCALE GENOMIC DNA]</scope>
    <source>
        <strain evidence="2 3">MHpl1</strain>
    </source>
</reference>